<dbReference type="GO" id="GO:0075523">
    <property type="term" value="P:viral translational frameshifting"/>
    <property type="evidence" value="ECO:0007669"/>
    <property type="project" value="UniProtKB-KW"/>
</dbReference>
<dbReference type="InterPro" id="IPR038581">
    <property type="entry name" value="ODC_AZ_sf"/>
</dbReference>
<organism evidence="5 6">
    <name type="scientific">Romanomermis culicivorax</name>
    <name type="common">Nematode worm</name>
    <dbReference type="NCBI Taxonomy" id="13658"/>
    <lineage>
        <taxon>Eukaryota</taxon>
        <taxon>Metazoa</taxon>
        <taxon>Ecdysozoa</taxon>
        <taxon>Nematoda</taxon>
        <taxon>Enoplea</taxon>
        <taxon>Dorylaimia</taxon>
        <taxon>Mermithida</taxon>
        <taxon>Mermithoidea</taxon>
        <taxon>Mermithidae</taxon>
        <taxon>Romanomermis</taxon>
    </lineage>
</organism>
<comment type="similarity">
    <text evidence="1">Belongs to the ODC antizyme family.</text>
</comment>
<evidence type="ECO:0000313" key="5">
    <source>
        <dbReference type="Proteomes" id="UP000887565"/>
    </source>
</evidence>
<keyword evidence="4" id="KW-0688">Ribosomal frameshifting</keyword>
<evidence type="ECO:0000256" key="1">
    <source>
        <dbReference type="ARBA" id="ARBA00008796"/>
    </source>
</evidence>
<evidence type="ECO:0000313" key="6">
    <source>
        <dbReference type="WBParaSite" id="nRc.2.0.1.t18037-RA"/>
    </source>
</evidence>
<dbReference type="InterPro" id="IPR002993">
    <property type="entry name" value="ODC_AZ"/>
</dbReference>
<name>A0A915IW38_ROMCU</name>
<dbReference type="PANTHER" id="PTHR10279:SF10">
    <property type="entry name" value="ORNITHINE DECARBOXYLASE ANTIZYME"/>
    <property type="match status" value="1"/>
</dbReference>
<sequence length="220" mass="24388">MISNINSKFVANVVPALVPCPSTQNLRTVPDVPHAVEVYTIRCCTEGNGVGLFVQEPPVCPNLLGALNNINRDFNTTISSSKNEKIFFENFSSSSRKILGNDGGLNLVSFFNVKLNNDGEVPIDFVFDTGEGEIRWETTFMAGRRLLITVSSTSLSELTKESFVALLEMAEEKLGCREIYVEFPTTDESADRLRHTFFYLGFKPVPPSTSLPTEEGYVIM</sequence>
<evidence type="ECO:0000256" key="3">
    <source>
        <dbReference type="ARBA" id="ARBA00017712"/>
    </source>
</evidence>
<evidence type="ECO:0000256" key="4">
    <source>
        <dbReference type="ARBA" id="ARBA00022758"/>
    </source>
</evidence>
<evidence type="ECO:0000256" key="2">
    <source>
        <dbReference type="ARBA" id="ARBA00011836"/>
    </source>
</evidence>
<dbReference type="Gene3D" id="3.40.630.60">
    <property type="match status" value="1"/>
</dbReference>
<dbReference type="SUPFAM" id="SSF55729">
    <property type="entry name" value="Acyl-CoA N-acyltransferases (Nat)"/>
    <property type="match status" value="1"/>
</dbReference>
<protein>
    <recommendedName>
        <fullName evidence="3">Ornithine decarboxylase antizyme</fullName>
    </recommendedName>
</protein>
<accession>A0A915IW38</accession>
<dbReference type="GO" id="GO:0045732">
    <property type="term" value="P:positive regulation of protein catabolic process"/>
    <property type="evidence" value="ECO:0007669"/>
    <property type="project" value="TreeGrafter"/>
</dbReference>
<dbReference type="Pfam" id="PF02100">
    <property type="entry name" value="ODC_AZ"/>
    <property type="match status" value="1"/>
</dbReference>
<comment type="subunit">
    <text evidence="2">Interacts with ODC1 and thereby sterically blocks ODC homodimerization.</text>
</comment>
<dbReference type="Proteomes" id="UP000887565">
    <property type="component" value="Unplaced"/>
</dbReference>
<dbReference type="WBParaSite" id="nRc.2.0.1.t18037-RA">
    <property type="protein sequence ID" value="nRc.2.0.1.t18037-RA"/>
    <property type="gene ID" value="nRc.2.0.1.g18037"/>
</dbReference>
<reference evidence="6" key="1">
    <citation type="submission" date="2022-11" db="UniProtKB">
        <authorList>
            <consortium name="WormBaseParasite"/>
        </authorList>
    </citation>
    <scope>IDENTIFICATION</scope>
</reference>
<dbReference type="PANTHER" id="PTHR10279">
    <property type="entry name" value="ORNITHINE DECARBOXYLASE ANTIZYME"/>
    <property type="match status" value="1"/>
</dbReference>
<proteinExistence type="inferred from homology"/>
<dbReference type="GO" id="GO:0008073">
    <property type="term" value="F:ornithine decarboxylase inhibitor activity"/>
    <property type="evidence" value="ECO:0007669"/>
    <property type="project" value="InterPro"/>
</dbReference>
<dbReference type="AlphaFoldDB" id="A0A915IW38"/>
<dbReference type="GO" id="GO:0005634">
    <property type="term" value="C:nucleus"/>
    <property type="evidence" value="ECO:0007669"/>
    <property type="project" value="TreeGrafter"/>
</dbReference>
<keyword evidence="5" id="KW-1185">Reference proteome</keyword>
<dbReference type="InterPro" id="IPR016181">
    <property type="entry name" value="Acyl_CoA_acyltransferase"/>
</dbReference>
<dbReference type="GO" id="GO:0005737">
    <property type="term" value="C:cytoplasm"/>
    <property type="evidence" value="ECO:0007669"/>
    <property type="project" value="TreeGrafter"/>
</dbReference>